<keyword evidence="2" id="KW-0378">Hydrolase</keyword>
<dbReference type="AlphaFoldDB" id="A0A7Y7IY48"/>
<name>A0A7Y7IY48_9PROT</name>
<dbReference type="EMBL" id="CP152276">
    <property type="protein sequence ID" value="XAE41414.1"/>
    <property type="molecule type" value="Genomic_DNA"/>
</dbReference>
<sequence>MHAEDIHVRQLTGIDPTGGQAAPSLVEQCRAALEQGAQRLEQAGHTMEDVTRVVFLMRDTDGFPACFPLLREAFGAGRPATTLRLVPGFADPATLIEIELMVGPAE</sequence>
<dbReference type="PANTHER" id="PTHR43857">
    <property type="entry name" value="BLR7761 PROTEIN"/>
    <property type="match status" value="1"/>
</dbReference>
<evidence type="ECO:0000313" key="4">
    <source>
        <dbReference type="Proteomes" id="UP001449795"/>
    </source>
</evidence>
<dbReference type="InterPro" id="IPR035959">
    <property type="entry name" value="RutC-like_sf"/>
</dbReference>
<dbReference type="Pfam" id="PF01042">
    <property type="entry name" value="Ribonuc_L-PSP"/>
    <property type="match status" value="1"/>
</dbReference>
<reference evidence="1 3" key="1">
    <citation type="submission" date="2020-06" db="EMBL/GenBank/DDBJ databases">
        <title>Description of novel acetic acid bacteria.</title>
        <authorList>
            <person name="Sombolestani A."/>
        </authorList>
    </citation>
    <scope>NUCLEOTIDE SEQUENCE [LARGE SCALE GENOMIC DNA]</scope>
    <source>
        <strain evidence="1 3">LMG 31431</strain>
    </source>
</reference>
<dbReference type="Gene3D" id="3.30.1330.40">
    <property type="entry name" value="RutC-like"/>
    <property type="match status" value="1"/>
</dbReference>
<dbReference type="SUPFAM" id="SSF55298">
    <property type="entry name" value="YjgF-like"/>
    <property type="match status" value="1"/>
</dbReference>
<keyword evidence="4" id="KW-1185">Reference proteome</keyword>
<dbReference type="Proteomes" id="UP001449795">
    <property type="component" value="Chromosome"/>
</dbReference>
<reference evidence="2 4" key="2">
    <citation type="submission" date="2024-04" db="EMBL/GenBank/DDBJ databases">
        <title>Complete genome sequence of Nguyenibacter vanlangesis HBCM-1154, a strain capable of nitrogen fixation, IAA production, and phosphorus solubilization isolated from sugarcane soil.</title>
        <authorList>
            <person name="MY HANH P."/>
        </authorList>
    </citation>
    <scope>NUCLEOTIDE SEQUENCE [LARGE SCALE GENOMIC DNA]</scope>
    <source>
        <strain evidence="2 4">HBCM 1154</strain>
    </source>
</reference>
<proteinExistence type="predicted"/>
<dbReference type="GO" id="GO:0016787">
    <property type="term" value="F:hydrolase activity"/>
    <property type="evidence" value="ECO:0007669"/>
    <property type="project" value="UniProtKB-KW"/>
</dbReference>
<dbReference type="PANTHER" id="PTHR43857:SF1">
    <property type="entry name" value="YJGH FAMILY PROTEIN"/>
    <property type="match status" value="1"/>
</dbReference>
<organism evidence="1 3">
    <name type="scientific">Nguyenibacter vanlangensis</name>
    <dbReference type="NCBI Taxonomy" id="1216886"/>
    <lineage>
        <taxon>Bacteria</taxon>
        <taxon>Pseudomonadati</taxon>
        <taxon>Pseudomonadota</taxon>
        <taxon>Alphaproteobacteria</taxon>
        <taxon>Acetobacterales</taxon>
        <taxon>Acetobacteraceae</taxon>
        <taxon>Nguyenibacter</taxon>
    </lineage>
</organism>
<protein>
    <submittedName>
        <fullName evidence="2">Rid family hydrolase</fullName>
    </submittedName>
</protein>
<accession>A0A7Y7IY48</accession>
<dbReference type="Proteomes" id="UP000534870">
    <property type="component" value="Unassembled WGS sequence"/>
</dbReference>
<dbReference type="InterPro" id="IPR006175">
    <property type="entry name" value="YjgF/YER057c/UK114"/>
</dbReference>
<dbReference type="RefSeq" id="WP_176640902.1">
    <property type="nucleotide sequence ID" value="NZ_CP152276.1"/>
</dbReference>
<evidence type="ECO:0000313" key="1">
    <source>
        <dbReference type="EMBL" id="NVN12297.1"/>
    </source>
</evidence>
<evidence type="ECO:0000313" key="2">
    <source>
        <dbReference type="EMBL" id="XAE41414.1"/>
    </source>
</evidence>
<gene>
    <name evidence="2" type="ORF">AAC691_14030</name>
    <name evidence="1" type="ORF">HUK84_14400</name>
</gene>
<evidence type="ECO:0000313" key="3">
    <source>
        <dbReference type="Proteomes" id="UP000534870"/>
    </source>
</evidence>
<dbReference type="EMBL" id="JABXXP010000396">
    <property type="protein sequence ID" value="NVN12297.1"/>
    <property type="molecule type" value="Genomic_DNA"/>
</dbReference>